<dbReference type="AlphaFoldDB" id="A0A832I275"/>
<evidence type="ECO:0000313" key="1">
    <source>
        <dbReference type="EMBL" id="HGZ42289.1"/>
    </source>
</evidence>
<proteinExistence type="predicted"/>
<dbReference type="EMBL" id="DSQF01000004">
    <property type="protein sequence ID" value="HGZ42289.1"/>
    <property type="molecule type" value="Genomic_DNA"/>
</dbReference>
<accession>A0A832I275</accession>
<name>A0A832I275_UNCEI</name>
<organism evidence="1">
    <name type="scientific">Eiseniibacteriota bacterium</name>
    <dbReference type="NCBI Taxonomy" id="2212470"/>
    <lineage>
        <taxon>Bacteria</taxon>
        <taxon>Candidatus Eiseniibacteriota</taxon>
    </lineage>
</organism>
<reference evidence="1" key="1">
    <citation type="journal article" date="2020" name="mSystems">
        <title>Genome- and Community-Level Interaction Insights into Carbon Utilization and Element Cycling Functions of Hydrothermarchaeota in Hydrothermal Sediment.</title>
        <authorList>
            <person name="Zhou Z."/>
            <person name="Liu Y."/>
            <person name="Xu W."/>
            <person name="Pan J."/>
            <person name="Luo Z.H."/>
            <person name="Li M."/>
        </authorList>
    </citation>
    <scope>NUCLEOTIDE SEQUENCE [LARGE SCALE GENOMIC DNA]</scope>
    <source>
        <strain evidence="1">SpSt-381</strain>
    </source>
</reference>
<sequence length="125" mass="13932">MTTKRHPGTLLLVHWNEPEARALAADLRGQGWRVSLWTPTLKLSDLKTRPPAAVVISLRRLPSHGREVADALWYTKWGRAIPIVFFDGPPDKTGALREKFPAASFTTWEKLPAALEGLIARRGEG</sequence>
<comment type="caution">
    <text evidence="1">The sequence shown here is derived from an EMBL/GenBank/DDBJ whole genome shotgun (WGS) entry which is preliminary data.</text>
</comment>
<evidence type="ECO:0008006" key="2">
    <source>
        <dbReference type="Google" id="ProtNLM"/>
    </source>
</evidence>
<protein>
    <recommendedName>
        <fullName evidence="2">Response regulatory domain-containing protein</fullName>
    </recommendedName>
</protein>
<gene>
    <name evidence="1" type="ORF">ENR23_02490</name>
</gene>